<feature type="region of interest" description="Disordered" evidence="1">
    <location>
        <begin position="390"/>
        <end position="429"/>
    </location>
</feature>
<organism evidence="3 4">
    <name type="scientific">Salinimicrobium catena</name>
    <dbReference type="NCBI Taxonomy" id="390640"/>
    <lineage>
        <taxon>Bacteria</taxon>
        <taxon>Pseudomonadati</taxon>
        <taxon>Bacteroidota</taxon>
        <taxon>Flavobacteriia</taxon>
        <taxon>Flavobacteriales</taxon>
        <taxon>Flavobacteriaceae</taxon>
        <taxon>Salinimicrobium</taxon>
    </lineage>
</organism>
<dbReference type="InterPro" id="IPR008910">
    <property type="entry name" value="MSC_TM_helix"/>
</dbReference>
<evidence type="ECO:0000256" key="2">
    <source>
        <dbReference type="SAM" id="Phobius"/>
    </source>
</evidence>
<evidence type="ECO:0000313" key="4">
    <source>
        <dbReference type="Proteomes" id="UP000199448"/>
    </source>
</evidence>
<dbReference type="Proteomes" id="UP000199448">
    <property type="component" value="Unassembled WGS sequence"/>
</dbReference>
<proteinExistence type="predicted"/>
<dbReference type="InterPro" id="IPR011014">
    <property type="entry name" value="MscS_channel_TM-2"/>
</dbReference>
<evidence type="ECO:0000256" key="1">
    <source>
        <dbReference type="SAM" id="MobiDB-lite"/>
    </source>
</evidence>
<name>A0A1H5NPX5_9FLAO</name>
<dbReference type="PANTHER" id="PTHR30221">
    <property type="entry name" value="SMALL-CONDUCTANCE MECHANOSENSITIVE CHANNEL"/>
    <property type="match status" value="1"/>
</dbReference>
<sequence length="429" mass="47595">METQLEDIGERIANFLPDLLGALLVLLIGWLIARGIKALIVKMLRKTSWDERVFGSDNIEDTNVFVGNIFYYLIMIIVLLIVLEILGISEVLTPLENMINEFLLFIPNLIGAVLIAFIGYVLAKFVANLIHIGGGIIDRWVDKTGFKDTDKLVDIIRKIVFLVIFIPFLIQAFNTLQLEAISEPANDILYGFTELIGEIVIAALILLVFIWGGKYLANFLEDLFRSLGLDRSAEKIQIHNMIGAGQSLSKLVANLIYFFLVFFGIITAVEILGLSRLTEILHDILEITGQILFGIVILAIGNYISLLIYNTMTRSNKNHFIAGVVRWSTLALFIAIALRTMGIANEIVELAFGLILGAIAVAVALSYGLGGRDAAGEHFRDIIKKFRSEASDMEDPTKKKTDLPGDRRTPPPPGTPRDKDEPDNPTPPM</sequence>
<dbReference type="EMBL" id="FNUG01000005">
    <property type="protein sequence ID" value="SEF03645.1"/>
    <property type="molecule type" value="Genomic_DNA"/>
</dbReference>
<dbReference type="NCBIfam" id="NF033912">
    <property type="entry name" value="msc"/>
    <property type="match status" value="1"/>
</dbReference>
<feature type="transmembrane region" description="Helical" evidence="2">
    <location>
        <begin position="62"/>
        <end position="82"/>
    </location>
</feature>
<feature type="transmembrane region" description="Helical" evidence="2">
    <location>
        <begin position="350"/>
        <end position="370"/>
    </location>
</feature>
<dbReference type="Pfam" id="PF05552">
    <property type="entry name" value="MS_channel_1st_1"/>
    <property type="match status" value="2"/>
</dbReference>
<keyword evidence="2" id="KW-1133">Transmembrane helix</keyword>
<feature type="transmembrane region" description="Helical" evidence="2">
    <location>
        <begin position="159"/>
        <end position="176"/>
    </location>
</feature>
<gene>
    <name evidence="3" type="ORF">SAMN04488034_10566</name>
</gene>
<keyword evidence="4" id="KW-1185">Reference proteome</keyword>
<dbReference type="PANTHER" id="PTHR30221:SF1">
    <property type="entry name" value="SMALL-CONDUCTANCE MECHANOSENSITIVE CHANNEL"/>
    <property type="match status" value="1"/>
</dbReference>
<evidence type="ECO:0000313" key="3">
    <source>
        <dbReference type="EMBL" id="SEF03645.1"/>
    </source>
</evidence>
<dbReference type="AlphaFoldDB" id="A0A1H5NPX5"/>
<keyword evidence="2" id="KW-0472">Membrane</keyword>
<accession>A0A1H5NPX5</accession>
<feature type="transmembrane region" description="Helical" evidence="2">
    <location>
        <begin position="251"/>
        <end position="275"/>
    </location>
</feature>
<dbReference type="SUPFAM" id="SSF82861">
    <property type="entry name" value="Mechanosensitive channel protein MscS (YggB), transmembrane region"/>
    <property type="match status" value="1"/>
</dbReference>
<reference evidence="3 4" key="1">
    <citation type="submission" date="2016-10" db="EMBL/GenBank/DDBJ databases">
        <authorList>
            <person name="de Groot N.N."/>
        </authorList>
    </citation>
    <scope>NUCLEOTIDE SEQUENCE [LARGE SCALE GENOMIC DNA]</scope>
    <source>
        <strain evidence="3 4">DSM 23553</strain>
    </source>
</reference>
<dbReference type="STRING" id="390640.SAMN04488034_10566"/>
<keyword evidence="2" id="KW-0812">Transmembrane</keyword>
<feature type="transmembrane region" description="Helical" evidence="2">
    <location>
        <begin position="102"/>
        <end position="123"/>
    </location>
</feature>
<dbReference type="Gene3D" id="1.10.287.1260">
    <property type="match status" value="1"/>
</dbReference>
<dbReference type="InterPro" id="IPR045275">
    <property type="entry name" value="MscS_archaea/bacteria_type"/>
</dbReference>
<feature type="transmembrane region" description="Helical" evidence="2">
    <location>
        <begin position="320"/>
        <end position="338"/>
    </location>
</feature>
<feature type="transmembrane region" description="Helical" evidence="2">
    <location>
        <begin position="287"/>
        <end position="308"/>
    </location>
</feature>
<feature type="compositionally biased region" description="Basic and acidic residues" evidence="1">
    <location>
        <begin position="390"/>
        <end position="409"/>
    </location>
</feature>
<dbReference type="GO" id="GO:0008381">
    <property type="term" value="F:mechanosensitive monoatomic ion channel activity"/>
    <property type="evidence" value="ECO:0007669"/>
    <property type="project" value="InterPro"/>
</dbReference>
<protein>
    <submittedName>
        <fullName evidence="3">Conserved TM helix</fullName>
    </submittedName>
</protein>
<feature type="transmembrane region" description="Helical" evidence="2">
    <location>
        <begin position="20"/>
        <end position="41"/>
    </location>
</feature>
<dbReference type="RefSeq" id="WP_093113590.1">
    <property type="nucleotide sequence ID" value="NZ_FNGG01000005.1"/>
</dbReference>
<feature type="transmembrane region" description="Helical" evidence="2">
    <location>
        <begin position="188"/>
        <end position="211"/>
    </location>
</feature>
<dbReference type="GO" id="GO:0016020">
    <property type="term" value="C:membrane"/>
    <property type="evidence" value="ECO:0007669"/>
    <property type="project" value="InterPro"/>
</dbReference>
<dbReference type="OrthoDB" id="1411407at2"/>